<reference evidence="1 2" key="1">
    <citation type="submission" date="2024-11" db="EMBL/GenBank/DDBJ databases">
        <title>Chromosome-level genome assembly of the freshwater bivalve Anodonta woodiana.</title>
        <authorList>
            <person name="Chen X."/>
        </authorList>
    </citation>
    <scope>NUCLEOTIDE SEQUENCE [LARGE SCALE GENOMIC DNA]</scope>
    <source>
        <strain evidence="1">MN2024</strain>
        <tissue evidence="1">Gills</tissue>
    </source>
</reference>
<organism evidence="1 2">
    <name type="scientific">Sinanodonta woodiana</name>
    <name type="common">Chinese pond mussel</name>
    <name type="synonym">Anodonta woodiana</name>
    <dbReference type="NCBI Taxonomy" id="1069815"/>
    <lineage>
        <taxon>Eukaryota</taxon>
        <taxon>Metazoa</taxon>
        <taxon>Spiralia</taxon>
        <taxon>Lophotrochozoa</taxon>
        <taxon>Mollusca</taxon>
        <taxon>Bivalvia</taxon>
        <taxon>Autobranchia</taxon>
        <taxon>Heteroconchia</taxon>
        <taxon>Palaeoheterodonta</taxon>
        <taxon>Unionida</taxon>
        <taxon>Unionoidea</taxon>
        <taxon>Unionidae</taxon>
        <taxon>Unioninae</taxon>
        <taxon>Sinanodonta</taxon>
    </lineage>
</organism>
<comment type="caution">
    <text evidence="1">The sequence shown here is derived from an EMBL/GenBank/DDBJ whole genome shotgun (WGS) entry which is preliminary data.</text>
</comment>
<keyword evidence="2" id="KW-1185">Reference proteome</keyword>
<protein>
    <recommendedName>
        <fullName evidence="3">Breast cancer susceptibility protein 1</fullName>
    </recommendedName>
</protein>
<accession>A0ABD3TYU0</accession>
<evidence type="ECO:0000313" key="1">
    <source>
        <dbReference type="EMBL" id="KAL3841992.1"/>
    </source>
</evidence>
<evidence type="ECO:0008006" key="3">
    <source>
        <dbReference type="Google" id="ProtNLM"/>
    </source>
</evidence>
<gene>
    <name evidence="1" type="ORF">ACJMK2_020068</name>
</gene>
<dbReference type="EMBL" id="JBJQND010000017">
    <property type="protein sequence ID" value="KAL3841992.1"/>
    <property type="molecule type" value="Genomic_DNA"/>
</dbReference>
<dbReference type="Proteomes" id="UP001634394">
    <property type="component" value="Unassembled WGS sequence"/>
</dbReference>
<dbReference type="AlphaFoldDB" id="A0ABD3TYU0"/>
<sequence length="481" mass="53848">MNTYWLAGRQGEEKTAKILKQIKEEKLRSFEYRSSENGFDLHGMHAATSVASFKTIQQEVCPSFLDQEVLSAKLTCSNKSLTKTSKEQDIEGIFKEKVKVAERVKDTDSSNINICDTSLSTEQDEKMEDDEVFLSCNQLSTETRGQLDHVISEDPNVDVNLLPLLFIDEASGQTDSCNNDDMIDLGKSRKDLTTAEKISVIRDPNSTGCYLSIPITVCNTQMKSESLTSMCADVKPCHSAIQQLSTSPGKPVNSVKMGEMFRYLCPFYARKISSSSDISVESNDTEFLDDNFFNSASIRRRVFTDTDVTRTYKCEDLSKMNSGASGDIEELVNTESGLKSIDRTDGENCSESEDLANHVTNSVLKLCDQQFNLNDTSSHHIKWIIGDDSMQPLERDRTYLAEDLSQFARNNTSNNEDLAQCSHWTIDNKSSKCDLIRTPVCDSPQCHNRSLEDEDSTDIGRTIINGDLSEHDTNRTCIEGD</sequence>
<proteinExistence type="predicted"/>
<evidence type="ECO:0000313" key="2">
    <source>
        <dbReference type="Proteomes" id="UP001634394"/>
    </source>
</evidence>
<name>A0ABD3TYU0_SINWO</name>